<keyword evidence="3" id="KW-0732">Signal</keyword>
<dbReference type="InterPro" id="IPR000668">
    <property type="entry name" value="Peptidase_C1A_C"/>
</dbReference>
<evidence type="ECO:0000256" key="1">
    <source>
        <dbReference type="ARBA" id="ARBA00008455"/>
    </source>
</evidence>
<dbReference type="InterPro" id="IPR025661">
    <property type="entry name" value="Pept_asp_AS"/>
</dbReference>
<dbReference type="InterPro" id="IPR038765">
    <property type="entry name" value="Papain-like_cys_pep_sf"/>
</dbReference>
<dbReference type="CDD" id="cd02620">
    <property type="entry name" value="Peptidase_C1A_CathepsinB"/>
    <property type="match status" value="1"/>
</dbReference>
<comment type="similarity">
    <text evidence="1">Belongs to the peptidase C1 family.</text>
</comment>
<dbReference type="SMART" id="SM00645">
    <property type="entry name" value="Pept_C1"/>
    <property type="match status" value="1"/>
</dbReference>
<dbReference type="PROSITE" id="PS00640">
    <property type="entry name" value="THIOL_PROTEASE_ASN"/>
    <property type="match status" value="1"/>
</dbReference>
<accession>A0A1W0WUC1</accession>
<proteinExistence type="inferred from homology"/>
<dbReference type="GO" id="GO:0006508">
    <property type="term" value="P:proteolysis"/>
    <property type="evidence" value="ECO:0007669"/>
    <property type="project" value="InterPro"/>
</dbReference>
<dbReference type="InterPro" id="IPR025660">
    <property type="entry name" value="Pept_his_AS"/>
</dbReference>
<dbReference type="SUPFAM" id="SSF54001">
    <property type="entry name" value="Cysteine proteinases"/>
    <property type="match status" value="1"/>
</dbReference>
<feature type="domain" description="Peptidase C1A papain C-terminal" evidence="4">
    <location>
        <begin position="95"/>
        <end position="350"/>
    </location>
</feature>
<keyword evidence="2" id="KW-1015">Disulfide bond</keyword>
<name>A0A1W0WUC1_HYPEX</name>
<organism evidence="5 6">
    <name type="scientific">Hypsibius exemplaris</name>
    <name type="common">Freshwater tardigrade</name>
    <dbReference type="NCBI Taxonomy" id="2072580"/>
    <lineage>
        <taxon>Eukaryota</taxon>
        <taxon>Metazoa</taxon>
        <taxon>Ecdysozoa</taxon>
        <taxon>Tardigrada</taxon>
        <taxon>Eutardigrada</taxon>
        <taxon>Parachela</taxon>
        <taxon>Hypsibioidea</taxon>
        <taxon>Hypsibiidae</taxon>
        <taxon>Hypsibius</taxon>
    </lineage>
</organism>
<dbReference type="EMBL" id="MTYJ01000045">
    <property type="protein sequence ID" value="OQV18808.1"/>
    <property type="molecule type" value="Genomic_DNA"/>
</dbReference>
<sequence length="354" mass="38976">MFCVFFTLAGFATVAPGQTDSDVQSANQLNSEIIPQLLATNKDTVTSAGWISGPTSRTGQTKDYLRRQAGSLLDLSNVENEPHLPPPSFQNRLTLPVSFDSRVAWPNCTSIRRIFDQGRCSCCWAASGAGVISDRICIASKKKNVDIQMSVQDPLICSGGKENLCNDAYPKTVYEMFTTNGIVTGGAYGSNHGCMPYQAFTQEETDNTSSANCPNKCTNISHGKTYAQDKIKGLSWYAIGAKFIRTPKGLQDLPSAIRQIQQELMARGPLTMVFVVYEDFFTYKSGVYRHVFGNPVAGHAMRLIGWGTEGKTDYWLLANSWGTNWGIRGFVKFVRGEDHLGIEQYLVTATTQSH</sequence>
<dbReference type="PROSITE" id="PS00639">
    <property type="entry name" value="THIOL_PROTEASE_HIS"/>
    <property type="match status" value="1"/>
</dbReference>
<dbReference type="AlphaFoldDB" id="A0A1W0WUC1"/>
<reference evidence="6" key="1">
    <citation type="submission" date="2017-01" db="EMBL/GenBank/DDBJ databases">
        <title>Comparative genomics of anhydrobiosis in the tardigrade Hypsibius dujardini.</title>
        <authorList>
            <person name="Yoshida Y."/>
            <person name="Koutsovoulos G."/>
            <person name="Laetsch D."/>
            <person name="Stevens L."/>
            <person name="Kumar S."/>
            <person name="Horikawa D."/>
            <person name="Ishino K."/>
            <person name="Komine S."/>
            <person name="Tomita M."/>
            <person name="Blaxter M."/>
            <person name="Arakawa K."/>
        </authorList>
    </citation>
    <scope>NUCLEOTIDE SEQUENCE [LARGE SCALE GENOMIC DNA]</scope>
    <source>
        <strain evidence="6">Z151</strain>
    </source>
</reference>
<dbReference type="OrthoDB" id="10058785at2759"/>
<comment type="caution">
    <text evidence="5">The sequence shown here is derived from an EMBL/GenBank/DDBJ whole genome shotgun (WGS) entry which is preliminary data.</text>
</comment>
<dbReference type="Pfam" id="PF00112">
    <property type="entry name" value="Peptidase_C1"/>
    <property type="match status" value="1"/>
</dbReference>
<dbReference type="Gene3D" id="3.90.70.10">
    <property type="entry name" value="Cysteine proteinases"/>
    <property type="match status" value="1"/>
</dbReference>
<dbReference type="Proteomes" id="UP000192578">
    <property type="component" value="Unassembled WGS sequence"/>
</dbReference>
<evidence type="ECO:0000313" key="5">
    <source>
        <dbReference type="EMBL" id="OQV18808.1"/>
    </source>
</evidence>
<protein>
    <submittedName>
        <fullName evidence="5">Cathepsin B</fullName>
    </submittedName>
</protein>
<dbReference type="GO" id="GO:0008234">
    <property type="term" value="F:cysteine-type peptidase activity"/>
    <property type="evidence" value="ECO:0007669"/>
    <property type="project" value="InterPro"/>
</dbReference>
<keyword evidence="6" id="KW-1185">Reference proteome</keyword>
<feature type="signal peptide" evidence="3">
    <location>
        <begin position="1"/>
        <end position="17"/>
    </location>
</feature>
<gene>
    <name evidence="5" type="ORF">BV898_07065</name>
</gene>
<evidence type="ECO:0000256" key="2">
    <source>
        <dbReference type="ARBA" id="ARBA00023157"/>
    </source>
</evidence>
<feature type="chain" id="PRO_5018525360" evidence="3">
    <location>
        <begin position="18"/>
        <end position="354"/>
    </location>
</feature>
<evidence type="ECO:0000256" key="3">
    <source>
        <dbReference type="SAM" id="SignalP"/>
    </source>
</evidence>
<dbReference type="InterPro" id="IPR013128">
    <property type="entry name" value="Peptidase_C1A"/>
</dbReference>
<dbReference type="PRINTS" id="PR00705">
    <property type="entry name" value="PAPAIN"/>
</dbReference>
<dbReference type="PANTHER" id="PTHR12411">
    <property type="entry name" value="CYSTEINE PROTEASE FAMILY C1-RELATED"/>
    <property type="match status" value="1"/>
</dbReference>
<evidence type="ECO:0000259" key="4">
    <source>
        <dbReference type="SMART" id="SM00645"/>
    </source>
</evidence>
<evidence type="ECO:0000313" key="6">
    <source>
        <dbReference type="Proteomes" id="UP000192578"/>
    </source>
</evidence>